<feature type="signal peptide" evidence="1">
    <location>
        <begin position="1"/>
        <end position="16"/>
    </location>
</feature>
<protein>
    <submittedName>
        <fullName evidence="2">Uncharacterized protein</fullName>
    </submittedName>
</protein>
<keyword evidence="1" id="KW-0732">Signal</keyword>
<organism evidence="2 3">
    <name type="scientific">Brevibacillus agri</name>
    <dbReference type="NCBI Taxonomy" id="51101"/>
    <lineage>
        <taxon>Bacteria</taxon>
        <taxon>Bacillati</taxon>
        <taxon>Bacillota</taxon>
        <taxon>Bacilli</taxon>
        <taxon>Bacillales</taxon>
        <taxon>Paenibacillaceae</taxon>
        <taxon>Brevibacillus</taxon>
    </lineage>
</organism>
<feature type="chain" id="PRO_5045558538" evidence="1">
    <location>
        <begin position="17"/>
        <end position="199"/>
    </location>
</feature>
<dbReference type="GeneID" id="82812405"/>
<accession>A0ABQ0SWM9</accession>
<evidence type="ECO:0000256" key="1">
    <source>
        <dbReference type="SAM" id="SignalP"/>
    </source>
</evidence>
<reference evidence="2 3" key="1">
    <citation type="submission" date="2019-06" db="EMBL/GenBank/DDBJ databases">
        <title>Whole genome shotgun sequence of Brevibacillus agri NBRC 15538.</title>
        <authorList>
            <person name="Hosoyama A."/>
            <person name="Uohara A."/>
            <person name="Ohji S."/>
            <person name="Ichikawa N."/>
        </authorList>
    </citation>
    <scope>NUCLEOTIDE SEQUENCE [LARGE SCALE GENOMIC DNA]</scope>
    <source>
        <strain evidence="2 3">NBRC 15538</strain>
    </source>
</reference>
<evidence type="ECO:0000313" key="2">
    <source>
        <dbReference type="EMBL" id="GED28365.1"/>
    </source>
</evidence>
<gene>
    <name evidence="2" type="ORF">BAG01nite_44670</name>
</gene>
<evidence type="ECO:0000313" key="3">
    <source>
        <dbReference type="Proteomes" id="UP000317180"/>
    </source>
</evidence>
<dbReference type="RefSeq" id="WP_129552218.1">
    <property type="nucleotide sequence ID" value="NZ_BJOD01000069.1"/>
</dbReference>
<proteinExistence type="predicted"/>
<keyword evidence="3" id="KW-1185">Reference proteome</keyword>
<name>A0ABQ0SWM9_9BACL</name>
<dbReference type="EMBL" id="BJOD01000069">
    <property type="protein sequence ID" value="GED28365.1"/>
    <property type="molecule type" value="Genomic_DNA"/>
</dbReference>
<comment type="caution">
    <text evidence="2">The sequence shown here is derived from an EMBL/GenBank/DDBJ whole genome shotgun (WGS) entry which is preliminary data.</text>
</comment>
<sequence length="199" mass="22198">MTMLLSVSIFAVAVYAATDLNLVAGSEGTLKKYYANNTPLTSSLSVDHKILQYEVRNTADLSSRELVNVLYRGNGGADQHARVLHKQNRNYLRYYGYTCYYGSGTSCQSDYVQPTNIVISPGSDGIDVIEHWFGAFNSSQSVRYKNYGAGIHFEYLQPNSSYNWNHWETSSHLKVIAGANLESSLRGIFWSTGTVKLNP</sequence>
<dbReference type="Proteomes" id="UP000317180">
    <property type="component" value="Unassembled WGS sequence"/>
</dbReference>